<comment type="similarity">
    <text evidence="2">Belongs to the ABC transporter superfamily. ABCC family. Conjugate transporter (TC 3.A.1.208) subfamily.</text>
</comment>
<dbReference type="InterPro" id="IPR050173">
    <property type="entry name" value="ABC_transporter_C-like"/>
</dbReference>
<dbReference type="GO" id="GO:0016020">
    <property type="term" value="C:membrane"/>
    <property type="evidence" value="ECO:0007669"/>
    <property type="project" value="InterPro"/>
</dbReference>
<keyword evidence="16" id="KW-1185">Reference proteome</keyword>
<sequence>MDISTTPVADEKGTLSANASQNKKVNATDTFAATIKQPIHPSLEAQSSFFSRVMNLWFSSLVSKGWKHPLEMEDLYRIDDQQQSLILVEAFESLLAKANSNPANSKQDGRQRKTVLKAFLYMYRWFPVWGICKIIADICSSTTAYMMKDLLSAIIASQQQVPSSGYTAFGYAAGFFLLTCTASILNASIFSYSSKIAVGAKGMLTTAIYRKSLRLNGVGRAKFSSGKLLNIVATDIGRIEQTINQFEMTWTAPFFFITTIVLLLFIIGVAGLAGVAFILICIPFQGIMIRKLMQHRGLIAPVTDKRIKLSTEILQGIRIIKYFSWESQFFKNVSDIRDKEELILVKHAAFVRSVISCLGFAIPAISASITFLVYGSMNSSLAPTTIFSTLALFNQLRQHVMWLPLQVSVLGDSFISFRRLQELFDAPEVEFSPTIDPAAKYGVEISNGEFTWESETITVAMPSSEFIQTDVNFILPQPTSNQQQQSTLRNITLACPRGGLTCIVGAVGAGKSSLLAALIAELKCISGRVVFSGAVGYCSQQAWIVNASVRENIVFGRPYDAARYKAVVSAACLAPDFAILPNSDMSEIGERGINLSGGQKQRISLARLFYTDHDIALLDDPLSAVDAHVGRRIFEDGICGVLKNKTRVLVTHQLHHVPSSDWIVFMKSGEIAEQGTYADLIQNDGEFAKLMAEYGGEKGSDDEDGDTEPIVDFNGGNDLKIEDIAIDLRNMKKNFETEQDEVQLSKEEKTVAQMQVESKKTGKLSSSTLLTYFRSTGSNLFLIITIFSLAFTQATRLANDMWLVEWSENTYPSFSKNGYMAMYAGLSVLQSVSLLSYSLLFAIGGIAASKSLHEKILKRIMQYQTPVGRIINRLSHDIDYVDNSIYDGMRLLFYSVLQVVSAFCLVAYITKGLFLAVLVPTIAIYIAVQTFYRTTSREIKRIESVSRSPLYAHISECINGLSTIRAYNDQARFITKTHTLVDANSSPMYLLLIGQRWIQFRLDMLGNVLVFAVALYAAGMRTTINPSQIGLALSYLLQTTALLNMVVFQLVEVEIQLNAVERLVEYMDLPIEDQFGEPAPHSSWPDRGDIQFRNVQMRYQPNLPLVLKGVNVEIKGGEKIGVVGRTGSGKSSLMQALFRIVDLAGGEITIDGVDISKLRLHDLRTSLAIIPQDPVLFSGTLRSNLDPINLFSDDQIWNVLERCGMKEAVAEMEGKLDCILVENAENVSVGQRQLLCLARACLQKPKIIVLDECTASVDMKTDALIQKTIQEEFKDATTLTIAHRLNTIINSSKILVLGGGKVLEFDTPRKLMIDNEDSHFRKMVAETGEANAIFLQSLVI</sequence>
<dbReference type="InterPro" id="IPR036640">
    <property type="entry name" value="ABC1_TM_sf"/>
</dbReference>
<evidence type="ECO:0000256" key="8">
    <source>
        <dbReference type="ARBA" id="ARBA00022989"/>
    </source>
</evidence>
<dbReference type="FunFam" id="3.40.50.300:FF:000074">
    <property type="entry name" value="Multidrug resistance-associated protein 5 isoform 1"/>
    <property type="match status" value="1"/>
</dbReference>
<keyword evidence="4 12" id="KW-0812">Transmembrane</keyword>
<evidence type="ECO:0000256" key="10">
    <source>
        <dbReference type="SAM" id="Coils"/>
    </source>
</evidence>
<dbReference type="Pfam" id="PF00005">
    <property type="entry name" value="ABC_tran"/>
    <property type="match status" value="2"/>
</dbReference>
<evidence type="ECO:0000259" key="13">
    <source>
        <dbReference type="PROSITE" id="PS50893"/>
    </source>
</evidence>
<feature type="transmembrane region" description="Helical" evidence="12">
    <location>
        <begin position="254"/>
        <end position="284"/>
    </location>
</feature>
<dbReference type="GO" id="GO:0012505">
    <property type="term" value="C:endomembrane system"/>
    <property type="evidence" value="ECO:0007669"/>
    <property type="project" value="UniProtKB-SubCell"/>
</dbReference>
<dbReference type="GO" id="GO:0005524">
    <property type="term" value="F:ATP binding"/>
    <property type="evidence" value="ECO:0007669"/>
    <property type="project" value="UniProtKB-KW"/>
</dbReference>
<dbReference type="FunFam" id="1.20.1560.10:FF:000010">
    <property type="entry name" value="Multidrug resistance-associated ABC transporter"/>
    <property type="match status" value="1"/>
</dbReference>
<dbReference type="PROSITE" id="PS50893">
    <property type="entry name" value="ABC_TRANSPORTER_2"/>
    <property type="match status" value="2"/>
</dbReference>
<evidence type="ECO:0000256" key="9">
    <source>
        <dbReference type="ARBA" id="ARBA00023136"/>
    </source>
</evidence>
<dbReference type="Proteomes" id="UP001211907">
    <property type="component" value="Unassembled WGS sequence"/>
</dbReference>
<dbReference type="SUPFAM" id="SSF52540">
    <property type="entry name" value="P-loop containing nucleoside triphosphate hydrolases"/>
    <property type="match status" value="2"/>
</dbReference>
<keyword evidence="6" id="KW-0547">Nucleotide-binding</keyword>
<feature type="coiled-coil region" evidence="10">
    <location>
        <begin position="721"/>
        <end position="748"/>
    </location>
</feature>
<evidence type="ECO:0000256" key="2">
    <source>
        <dbReference type="ARBA" id="ARBA00009726"/>
    </source>
</evidence>
<evidence type="ECO:0000256" key="6">
    <source>
        <dbReference type="ARBA" id="ARBA00022741"/>
    </source>
</evidence>
<feature type="domain" description="ABC transporter" evidence="13">
    <location>
        <begin position="466"/>
        <end position="693"/>
    </location>
</feature>
<dbReference type="GO" id="GO:0016887">
    <property type="term" value="F:ATP hydrolysis activity"/>
    <property type="evidence" value="ECO:0007669"/>
    <property type="project" value="InterPro"/>
</dbReference>
<dbReference type="SMART" id="SM00382">
    <property type="entry name" value="AAA"/>
    <property type="match status" value="2"/>
</dbReference>
<comment type="subcellular location">
    <subcellularLocation>
        <location evidence="1">Endomembrane system</location>
        <topology evidence="1">Multi-pass membrane protein</topology>
    </subcellularLocation>
</comment>
<organism evidence="15 16">
    <name type="scientific">Physocladia obscura</name>
    <dbReference type="NCBI Taxonomy" id="109957"/>
    <lineage>
        <taxon>Eukaryota</taxon>
        <taxon>Fungi</taxon>
        <taxon>Fungi incertae sedis</taxon>
        <taxon>Chytridiomycota</taxon>
        <taxon>Chytridiomycota incertae sedis</taxon>
        <taxon>Chytridiomycetes</taxon>
        <taxon>Chytridiales</taxon>
        <taxon>Chytriomycetaceae</taxon>
        <taxon>Physocladia</taxon>
    </lineage>
</organism>
<dbReference type="CDD" id="cd03244">
    <property type="entry name" value="ABCC_MRP_domain2"/>
    <property type="match status" value="1"/>
</dbReference>
<keyword evidence="5" id="KW-0677">Repeat</keyword>
<dbReference type="SUPFAM" id="SSF90123">
    <property type="entry name" value="ABC transporter transmembrane region"/>
    <property type="match status" value="2"/>
</dbReference>
<feature type="transmembrane region" description="Helical" evidence="12">
    <location>
        <begin position="1000"/>
        <end position="1019"/>
    </location>
</feature>
<dbReference type="Gene3D" id="3.40.50.300">
    <property type="entry name" value="P-loop containing nucleotide triphosphate hydrolases"/>
    <property type="match status" value="2"/>
</dbReference>
<evidence type="ECO:0000256" key="4">
    <source>
        <dbReference type="ARBA" id="ARBA00022692"/>
    </source>
</evidence>
<feature type="transmembrane region" description="Helical" evidence="12">
    <location>
        <begin position="891"/>
        <end position="909"/>
    </location>
</feature>
<feature type="domain" description="ABC transporter" evidence="13">
    <location>
        <begin position="1090"/>
        <end position="1324"/>
    </location>
</feature>
<evidence type="ECO:0000259" key="14">
    <source>
        <dbReference type="PROSITE" id="PS50929"/>
    </source>
</evidence>
<keyword evidence="9 12" id="KW-0472">Membrane</keyword>
<dbReference type="EMBL" id="JADGJH010001003">
    <property type="protein sequence ID" value="KAJ3120011.1"/>
    <property type="molecule type" value="Genomic_DNA"/>
</dbReference>
<dbReference type="PANTHER" id="PTHR24223:SF456">
    <property type="entry name" value="MULTIDRUG RESISTANCE-ASSOCIATED PROTEIN LETHAL(2)03659"/>
    <property type="match status" value="1"/>
</dbReference>
<evidence type="ECO:0000256" key="1">
    <source>
        <dbReference type="ARBA" id="ARBA00004127"/>
    </source>
</evidence>
<evidence type="ECO:0000256" key="5">
    <source>
        <dbReference type="ARBA" id="ARBA00022737"/>
    </source>
</evidence>
<feature type="transmembrane region" description="Helical" evidence="12">
    <location>
        <begin position="126"/>
        <end position="147"/>
    </location>
</feature>
<evidence type="ECO:0000256" key="12">
    <source>
        <dbReference type="SAM" id="Phobius"/>
    </source>
</evidence>
<feature type="transmembrane region" description="Helical" evidence="12">
    <location>
        <begin position="819"/>
        <end position="848"/>
    </location>
</feature>
<evidence type="ECO:0000256" key="11">
    <source>
        <dbReference type="SAM" id="MobiDB-lite"/>
    </source>
</evidence>
<dbReference type="InterPro" id="IPR017871">
    <property type="entry name" value="ABC_transporter-like_CS"/>
</dbReference>
<feature type="region of interest" description="Disordered" evidence="11">
    <location>
        <begin position="1"/>
        <end position="21"/>
    </location>
</feature>
<dbReference type="GO" id="GO:0140359">
    <property type="term" value="F:ABC-type transporter activity"/>
    <property type="evidence" value="ECO:0007669"/>
    <property type="project" value="InterPro"/>
</dbReference>
<feature type="domain" description="ABC transmembrane type-1" evidence="14">
    <location>
        <begin position="783"/>
        <end position="1054"/>
    </location>
</feature>
<dbReference type="CDD" id="cd03250">
    <property type="entry name" value="ABCC_MRP_domain1"/>
    <property type="match status" value="1"/>
</dbReference>
<feature type="transmembrane region" description="Helical" evidence="12">
    <location>
        <begin position="168"/>
        <end position="192"/>
    </location>
</feature>
<protein>
    <submittedName>
        <fullName evidence="15">Multidrug resistance-associated protein 1</fullName>
    </submittedName>
</protein>
<evidence type="ECO:0000313" key="16">
    <source>
        <dbReference type="Proteomes" id="UP001211907"/>
    </source>
</evidence>
<dbReference type="Pfam" id="PF00664">
    <property type="entry name" value="ABC_membrane"/>
    <property type="match status" value="2"/>
</dbReference>
<evidence type="ECO:0000256" key="7">
    <source>
        <dbReference type="ARBA" id="ARBA00022840"/>
    </source>
</evidence>
<dbReference type="InterPro" id="IPR027417">
    <property type="entry name" value="P-loop_NTPase"/>
</dbReference>
<dbReference type="InterPro" id="IPR003439">
    <property type="entry name" value="ABC_transporter-like_ATP-bd"/>
</dbReference>
<keyword evidence="3" id="KW-0813">Transport</keyword>
<comment type="caution">
    <text evidence="15">The sequence shown here is derived from an EMBL/GenBank/DDBJ whole genome shotgun (WGS) entry which is preliminary data.</text>
</comment>
<dbReference type="CDD" id="cd18606">
    <property type="entry name" value="ABC_6TM_YOR1_D2_like"/>
    <property type="match status" value="1"/>
</dbReference>
<dbReference type="PANTHER" id="PTHR24223">
    <property type="entry name" value="ATP-BINDING CASSETTE SUB-FAMILY C"/>
    <property type="match status" value="1"/>
</dbReference>
<accession>A0AAD5SYY3</accession>
<dbReference type="InterPro" id="IPR011527">
    <property type="entry name" value="ABC1_TM_dom"/>
</dbReference>
<name>A0AAD5SYY3_9FUNG</name>
<keyword evidence="8 12" id="KW-1133">Transmembrane helix</keyword>
<feature type="transmembrane region" description="Helical" evidence="12">
    <location>
        <begin position="349"/>
        <end position="374"/>
    </location>
</feature>
<evidence type="ECO:0000313" key="15">
    <source>
        <dbReference type="EMBL" id="KAJ3120011.1"/>
    </source>
</evidence>
<evidence type="ECO:0000256" key="3">
    <source>
        <dbReference type="ARBA" id="ARBA00022448"/>
    </source>
</evidence>
<dbReference type="Gene3D" id="1.20.1560.10">
    <property type="entry name" value="ABC transporter type 1, transmembrane domain"/>
    <property type="match status" value="2"/>
</dbReference>
<reference evidence="15" key="1">
    <citation type="submission" date="2020-05" db="EMBL/GenBank/DDBJ databases">
        <title>Phylogenomic resolution of chytrid fungi.</title>
        <authorList>
            <person name="Stajich J.E."/>
            <person name="Amses K."/>
            <person name="Simmons R."/>
            <person name="Seto K."/>
            <person name="Myers J."/>
            <person name="Bonds A."/>
            <person name="Quandt C.A."/>
            <person name="Barry K."/>
            <person name="Liu P."/>
            <person name="Grigoriev I."/>
            <person name="Longcore J.E."/>
            <person name="James T.Y."/>
        </authorList>
    </citation>
    <scope>NUCLEOTIDE SEQUENCE</scope>
    <source>
        <strain evidence="15">JEL0513</strain>
    </source>
</reference>
<proteinExistence type="inferred from homology"/>
<feature type="transmembrane region" description="Helical" evidence="12">
    <location>
        <begin position="780"/>
        <end position="799"/>
    </location>
</feature>
<keyword evidence="10" id="KW-0175">Coiled coil</keyword>
<gene>
    <name evidence="15" type="primary">ABCC1_1</name>
    <name evidence="15" type="ORF">HK100_000068</name>
</gene>
<feature type="transmembrane region" description="Helical" evidence="12">
    <location>
        <begin position="915"/>
        <end position="932"/>
    </location>
</feature>
<dbReference type="InterPro" id="IPR003593">
    <property type="entry name" value="AAA+_ATPase"/>
</dbReference>
<keyword evidence="7" id="KW-0067">ATP-binding</keyword>
<dbReference type="PROSITE" id="PS00211">
    <property type="entry name" value="ABC_TRANSPORTER_1"/>
    <property type="match status" value="1"/>
</dbReference>
<feature type="domain" description="ABC transmembrane type-1" evidence="14">
    <location>
        <begin position="131"/>
        <end position="412"/>
    </location>
</feature>
<dbReference type="PROSITE" id="PS50929">
    <property type="entry name" value="ABC_TM1F"/>
    <property type="match status" value="2"/>
</dbReference>
<dbReference type="FunFam" id="3.40.50.300:FF:000997">
    <property type="entry name" value="Multidrug resistance-associated protein 1"/>
    <property type="match status" value="1"/>
</dbReference>
<dbReference type="CDD" id="cd18597">
    <property type="entry name" value="ABC_6TM_YOR1_D1_like"/>
    <property type="match status" value="1"/>
</dbReference>